<name>A0A822UXV7_AGRTU</name>
<gene>
    <name evidence="2" type="ORF">AGR4A_Cc20005</name>
</gene>
<dbReference type="EMBL" id="FCNL01000012">
    <property type="protein sequence ID" value="CVI15969.1"/>
    <property type="molecule type" value="Genomic_DNA"/>
</dbReference>
<evidence type="ECO:0000313" key="3">
    <source>
        <dbReference type="Proteomes" id="UP000192074"/>
    </source>
</evidence>
<evidence type="ECO:0000256" key="1">
    <source>
        <dbReference type="SAM" id="MobiDB-lite"/>
    </source>
</evidence>
<dbReference type="AlphaFoldDB" id="A0A822UXV7"/>
<proteinExistence type="predicted"/>
<sequence length="55" mass="6183">MRENFRPLTQPSKPERAKYQPPKTRADGALFLCLTARQPAVALAMHCASERSARN</sequence>
<feature type="region of interest" description="Disordered" evidence="1">
    <location>
        <begin position="1"/>
        <end position="23"/>
    </location>
</feature>
<accession>A0A822UXV7</accession>
<dbReference type="Proteomes" id="UP000192074">
    <property type="component" value="Unassembled WGS sequence"/>
</dbReference>
<organism evidence="2 3">
    <name type="scientific">Agrobacterium tumefaciens str. B6</name>
    <dbReference type="NCBI Taxonomy" id="1183423"/>
    <lineage>
        <taxon>Bacteria</taxon>
        <taxon>Pseudomonadati</taxon>
        <taxon>Pseudomonadota</taxon>
        <taxon>Alphaproteobacteria</taxon>
        <taxon>Hyphomicrobiales</taxon>
        <taxon>Rhizobiaceae</taxon>
        <taxon>Rhizobium/Agrobacterium group</taxon>
        <taxon>Agrobacterium</taxon>
        <taxon>Agrobacterium tumefaciens complex</taxon>
    </lineage>
</organism>
<reference evidence="2 3" key="1">
    <citation type="submission" date="2016-01" db="EMBL/GenBank/DDBJ databases">
        <authorList>
            <person name="Regsiter A."/>
            <person name="william w."/>
        </authorList>
    </citation>
    <scope>NUCLEOTIDE SEQUENCE [LARGE SCALE GENOMIC DNA]</scope>
    <source>
        <strain evidence="2 3">B6</strain>
    </source>
</reference>
<evidence type="ECO:0000313" key="2">
    <source>
        <dbReference type="EMBL" id="CVI15969.1"/>
    </source>
</evidence>
<protein>
    <submittedName>
        <fullName evidence="2">Uncharacterized protein</fullName>
    </submittedName>
</protein>
<comment type="caution">
    <text evidence="2">The sequence shown here is derived from an EMBL/GenBank/DDBJ whole genome shotgun (WGS) entry which is preliminary data.</text>
</comment>